<evidence type="ECO:0000313" key="1">
    <source>
        <dbReference type="EMBL" id="JAQ08086.1"/>
    </source>
</evidence>
<accession>A0A146LMR2</accession>
<sequence length="107" mass="12070">MVQRYTHIVAIEVVDQTQYTVDNLLRYSVAVDDALDAVDDVVYVVVLQQPPDEFHATLPQPQPSVGSDVVLHITAQTKTQRRTLPQYRFQHGALPRVPVLHRDQGLA</sequence>
<organism evidence="1">
    <name type="scientific">Lygus hesperus</name>
    <name type="common">Western plant bug</name>
    <dbReference type="NCBI Taxonomy" id="30085"/>
    <lineage>
        <taxon>Eukaryota</taxon>
        <taxon>Metazoa</taxon>
        <taxon>Ecdysozoa</taxon>
        <taxon>Arthropoda</taxon>
        <taxon>Hexapoda</taxon>
        <taxon>Insecta</taxon>
        <taxon>Pterygota</taxon>
        <taxon>Neoptera</taxon>
        <taxon>Paraneoptera</taxon>
        <taxon>Hemiptera</taxon>
        <taxon>Heteroptera</taxon>
        <taxon>Panheteroptera</taxon>
        <taxon>Cimicomorpha</taxon>
        <taxon>Miridae</taxon>
        <taxon>Mirini</taxon>
        <taxon>Lygus</taxon>
    </lineage>
</organism>
<gene>
    <name evidence="1" type="ORF">g.39824</name>
</gene>
<reference evidence="1" key="1">
    <citation type="journal article" date="2016" name="Gigascience">
        <title>De novo construction of an expanded transcriptome assembly for the western tarnished plant bug, Lygus hesperus.</title>
        <authorList>
            <person name="Tassone E.E."/>
            <person name="Geib S.M."/>
            <person name="Hall B."/>
            <person name="Fabrick J.A."/>
            <person name="Brent C.S."/>
            <person name="Hull J.J."/>
        </authorList>
    </citation>
    <scope>NUCLEOTIDE SEQUENCE</scope>
</reference>
<dbReference type="AlphaFoldDB" id="A0A146LMR2"/>
<dbReference type="EMBL" id="GDHC01010543">
    <property type="protein sequence ID" value="JAQ08086.1"/>
    <property type="molecule type" value="Transcribed_RNA"/>
</dbReference>
<proteinExistence type="predicted"/>
<name>A0A146LMR2_LYGHE</name>
<protein>
    <submittedName>
        <fullName evidence="1">Uncharacterized protein</fullName>
    </submittedName>
</protein>